<keyword evidence="4" id="KW-1185">Reference proteome</keyword>
<feature type="signal peptide" evidence="1">
    <location>
        <begin position="1"/>
        <end position="21"/>
    </location>
</feature>
<name>A0A9P9JBL9_9HYPO</name>
<dbReference type="Proteomes" id="UP000738349">
    <property type="component" value="Unassembled WGS sequence"/>
</dbReference>
<evidence type="ECO:0000313" key="3">
    <source>
        <dbReference type="EMBL" id="KAH7152774.1"/>
    </source>
</evidence>
<dbReference type="EMBL" id="JAGMUV010000006">
    <property type="protein sequence ID" value="KAH7152774.1"/>
    <property type="molecule type" value="Genomic_DNA"/>
</dbReference>
<evidence type="ECO:0000259" key="2">
    <source>
        <dbReference type="Pfam" id="PF00891"/>
    </source>
</evidence>
<keyword evidence="1" id="KW-0732">Signal</keyword>
<dbReference type="InterPro" id="IPR001077">
    <property type="entry name" value="COMT_C"/>
</dbReference>
<evidence type="ECO:0000313" key="4">
    <source>
        <dbReference type="Proteomes" id="UP000738349"/>
    </source>
</evidence>
<accession>A0A9P9JBL9</accession>
<comment type="caution">
    <text evidence="3">The sequence shown here is derived from an EMBL/GenBank/DDBJ whole genome shotgun (WGS) entry which is preliminary data.</text>
</comment>
<gene>
    <name evidence="3" type="ORF">EDB81DRAFT_931119</name>
</gene>
<reference evidence="3" key="1">
    <citation type="journal article" date="2021" name="Nat. Commun.">
        <title>Genetic determinants of endophytism in the Arabidopsis root mycobiome.</title>
        <authorList>
            <person name="Mesny F."/>
            <person name="Miyauchi S."/>
            <person name="Thiergart T."/>
            <person name="Pickel B."/>
            <person name="Atanasova L."/>
            <person name="Karlsson M."/>
            <person name="Huettel B."/>
            <person name="Barry K.W."/>
            <person name="Haridas S."/>
            <person name="Chen C."/>
            <person name="Bauer D."/>
            <person name="Andreopoulos W."/>
            <person name="Pangilinan J."/>
            <person name="LaButti K."/>
            <person name="Riley R."/>
            <person name="Lipzen A."/>
            <person name="Clum A."/>
            <person name="Drula E."/>
            <person name="Henrissat B."/>
            <person name="Kohler A."/>
            <person name="Grigoriev I.V."/>
            <person name="Martin F.M."/>
            <person name="Hacquard S."/>
        </authorList>
    </citation>
    <scope>NUCLEOTIDE SEQUENCE</scope>
    <source>
        <strain evidence="3">MPI-CAGE-AT-0147</strain>
    </source>
</reference>
<dbReference type="Pfam" id="PF00891">
    <property type="entry name" value="Methyltransf_2"/>
    <property type="match status" value="1"/>
</dbReference>
<feature type="chain" id="PRO_5040300564" evidence="1">
    <location>
        <begin position="22"/>
        <end position="350"/>
    </location>
</feature>
<dbReference type="SUPFAM" id="SSF53335">
    <property type="entry name" value="S-adenosyl-L-methionine-dependent methyltransferases"/>
    <property type="match status" value="1"/>
</dbReference>
<dbReference type="PANTHER" id="PTHR43712">
    <property type="entry name" value="PUTATIVE (AFU_ORTHOLOGUE AFUA_4G14580)-RELATED"/>
    <property type="match status" value="1"/>
</dbReference>
<proteinExistence type="predicted"/>
<dbReference type="Gene3D" id="3.40.50.150">
    <property type="entry name" value="Vaccinia Virus protein VP39"/>
    <property type="match status" value="2"/>
</dbReference>
<organism evidence="3 4">
    <name type="scientific">Dactylonectria macrodidyma</name>
    <dbReference type="NCBI Taxonomy" id="307937"/>
    <lineage>
        <taxon>Eukaryota</taxon>
        <taxon>Fungi</taxon>
        <taxon>Dikarya</taxon>
        <taxon>Ascomycota</taxon>
        <taxon>Pezizomycotina</taxon>
        <taxon>Sordariomycetes</taxon>
        <taxon>Hypocreomycetidae</taxon>
        <taxon>Hypocreales</taxon>
        <taxon>Nectriaceae</taxon>
        <taxon>Dactylonectria</taxon>
    </lineage>
</organism>
<dbReference type="GO" id="GO:0008171">
    <property type="term" value="F:O-methyltransferase activity"/>
    <property type="evidence" value="ECO:0007669"/>
    <property type="project" value="InterPro"/>
</dbReference>
<protein>
    <submittedName>
        <fullName evidence="3">O-methyltransferase</fullName>
    </submittedName>
</protein>
<dbReference type="InterPro" id="IPR029063">
    <property type="entry name" value="SAM-dependent_MTases_sf"/>
</dbReference>
<evidence type="ECO:0000256" key="1">
    <source>
        <dbReference type="SAM" id="SignalP"/>
    </source>
</evidence>
<dbReference type="PANTHER" id="PTHR43712:SF16">
    <property type="entry name" value="O-METHYLTRANSFERASE ELCB"/>
    <property type="match status" value="1"/>
</dbReference>
<dbReference type="AlphaFoldDB" id="A0A9P9JBL9"/>
<dbReference type="OrthoDB" id="1535081at2759"/>
<feature type="domain" description="O-methyltransferase C-terminal" evidence="2">
    <location>
        <begin position="253"/>
        <end position="329"/>
    </location>
</feature>
<sequence length="350" mass="38875">MSANKSQLLALLGRLTASINALSGLDDSGSHANRQAVLAIAHEIVHEVTLPEETWLGDITFMCTMTASRLFVKWGAFEGIPIKGVIGYDALAEKLKLDKSLFKRVGAVLAASKILRLVGDDHLAHTPKSLVYVDSSPYKALACMSFDETLKACAYLPEYVDQYSQEPQGPVGCPYTFANGEPDKSVWEIMNKDPERMRIFMQAMSTAETLLPATKTYDLGWVRNEINKHNDRMLFIDVGGSKGHALQGVCALIYHLRRCLHDYGDEISIHILRHIADAMAPDSRLLIVEQVCAVPPSLMDAQFDFVMMTLGGKERNAMQFENLVKEVGLKIHNIHKKPNTPISVIECFKD</sequence>